<accession>A0AAW1R0T1</accession>
<dbReference type="Proteomes" id="UP001438707">
    <property type="component" value="Unassembled WGS sequence"/>
</dbReference>
<organism evidence="2 3">
    <name type="scientific">Apatococcus lobatus</name>
    <dbReference type="NCBI Taxonomy" id="904363"/>
    <lineage>
        <taxon>Eukaryota</taxon>
        <taxon>Viridiplantae</taxon>
        <taxon>Chlorophyta</taxon>
        <taxon>core chlorophytes</taxon>
        <taxon>Trebouxiophyceae</taxon>
        <taxon>Chlorellales</taxon>
        <taxon>Chlorellaceae</taxon>
        <taxon>Apatococcus</taxon>
    </lineage>
</organism>
<evidence type="ECO:0000313" key="2">
    <source>
        <dbReference type="EMBL" id="KAK9827203.1"/>
    </source>
</evidence>
<feature type="compositionally biased region" description="Basic and acidic residues" evidence="1">
    <location>
        <begin position="39"/>
        <end position="55"/>
    </location>
</feature>
<keyword evidence="3" id="KW-1185">Reference proteome</keyword>
<comment type="caution">
    <text evidence="2">The sequence shown here is derived from an EMBL/GenBank/DDBJ whole genome shotgun (WGS) entry which is preliminary data.</text>
</comment>
<dbReference type="EMBL" id="JALJOS010000019">
    <property type="protein sequence ID" value="KAK9827203.1"/>
    <property type="molecule type" value="Genomic_DNA"/>
</dbReference>
<evidence type="ECO:0000256" key="1">
    <source>
        <dbReference type="SAM" id="MobiDB-lite"/>
    </source>
</evidence>
<gene>
    <name evidence="2" type="ORF">WJX74_010128</name>
</gene>
<name>A0AAW1R0T1_9CHLO</name>
<evidence type="ECO:0000313" key="3">
    <source>
        <dbReference type="Proteomes" id="UP001438707"/>
    </source>
</evidence>
<reference evidence="2 3" key="1">
    <citation type="journal article" date="2024" name="Nat. Commun.">
        <title>Phylogenomics reveals the evolutionary origins of lichenization in chlorophyte algae.</title>
        <authorList>
            <person name="Puginier C."/>
            <person name="Libourel C."/>
            <person name="Otte J."/>
            <person name="Skaloud P."/>
            <person name="Haon M."/>
            <person name="Grisel S."/>
            <person name="Petersen M."/>
            <person name="Berrin J.G."/>
            <person name="Delaux P.M."/>
            <person name="Dal Grande F."/>
            <person name="Keller J."/>
        </authorList>
    </citation>
    <scope>NUCLEOTIDE SEQUENCE [LARGE SCALE GENOMIC DNA]</scope>
    <source>
        <strain evidence="2 3">SAG 2145</strain>
    </source>
</reference>
<feature type="region of interest" description="Disordered" evidence="1">
    <location>
        <begin position="39"/>
        <end position="61"/>
    </location>
</feature>
<protein>
    <submittedName>
        <fullName evidence="2">Uncharacterized protein</fullName>
    </submittedName>
</protein>
<dbReference type="AlphaFoldDB" id="A0AAW1R0T1"/>
<sequence>MATVDNQGAELWQVGGGSHVSATHRADSSTGVVNEYVRQDHADDRQQNPTRDLDARAPLPPATAFSIDSRMRGWYFSVKVWADAWPQDEYTEDRSIHGVLEEASRSGGKANLSLVLCKHDTREAQCNHLRLAMAMEKLANPDMATAMEVDGEGDLEDMLGRRVLCIEGILTTHDPAFDPAIFGAAIDRVWQSMLLERGFNNMEALSAKGHQFKDASCMVYGCRSMQEVALPALWQNLVHAANGRIQQYWLHGGVVQCECDAESFELGDPMKLAADLALSTQLGDSDINLQHPRALTALHELYDA</sequence>
<proteinExistence type="predicted"/>